<keyword evidence="1" id="KW-0812">Transmembrane</keyword>
<dbReference type="EMBL" id="CVTD020000003">
    <property type="protein sequence ID" value="CRZ33265.1"/>
    <property type="molecule type" value="Genomic_DNA"/>
</dbReference>
<dbReference type="InterPro" id="IPR052710">
    <property type="entry name" value="CAAX_protease"/>
</dbReference>
<feature type="transmembrane region" description="Helical" evidence="1">
    <location>
        <begin position="126"/>
        <end position="146"/>
    </location>
</feature>
<feature type="transmembrane region" description="Helical" evidence="1">
    <location>
        <begin position="85"/>
        <end position="106"/>
    </location>
</feature>
<feature type="transmembrane region" description="Helical" evidence="1">
    <location>
        <begin position="234"/>
        <end position="257"/>
    </location>
</feature>
<feature type="transmembrane region" description="Helical" evidence="1">
    <location>
        <begin position="44"/>
        <end position="65"/>
    </location>
</feature>
<sequence>MRKTLIVLQGLVMTFAAFYAVSLIYTIINELFFLITGVREVNPQVDYCLVVLAVMVSIIILNLWYKKFMSIRHREQVDLKKVFKIKYILAYFGIGTGCQLFFSGILTLLRPMFESLFERYDETIGSIFISDPVIAGVYVVILAPVIEELMLRGILLRRLRLALPFYAANLIQAVVFGIYHWNIIQGLYAFGIGLILGYIYEKTKTLWASVFVHSLINGTGFLILQLNIGIHLSVYMSVILGGLLLLSGLTGFVLFFYREKNNNNTDKGNILI</sequence>
<feature type="transmembrane region" description="Helical" evidence="1">
    <location>
        <begin position="207"/>
        <end position="228"/>
    </location>
</feature>
<dbReference type="InterPro" id="IPR003675">
    <property type="entry name" value="Rce1/LyrA-like_dom"/>
</dbReference>
<evidence type="ECO:0000259" key="2">
    <source>
        <dbReference type="Pfam" id="PF02517"/>
    </source>
</evidence>
<dbReference type="OrthoDB" id="9782250at2"/>
<dbReference type="PANTHER" id="PTHR36435">
    <property type="entry name" value="SLR1288 PROTEIN"/>
    <property type="match status" value="1"/>
</dbReference>
<evidence type="ECO:0000256" key="1">
    <source>
        <dbReference type="SAM" id="Phobius"/>
    </source>
</evidence>
<dbReference type="GO" id="GO:0004175">
    <property type="term" value="F:endopeptidase activity"/>
    <property type="evidence" value="ECO:0007669"/>
    <property type="project" value="UniProtKB-ARBA"/>
</dbReference>
<protein>
    <submittedName>
        <fullName evidence="3">Putative membrane protein</fullName>
    </submittedName>
</protein>
<dbReference type="AlphaFoldDB" id="A0A0H5SE04"/>
<evidence type="ECO:0000313" key="4">
    <source>
        <dbReference type="Proteomes" id="UP000236497"/>
    </source>
</evidence>
<organism evidence="3 4">
    <name type="scientific">Herbinix hemicellulosilytica</name>
    <dbReference type="NCBI Taxonomy" id="1564487"/>
    <lineage>
        <taxon>Bacteria</taxon>
        <taxon>Bacillati</taxon>
        <taxon>Bacillota</taxon>
        <taxon>Clostridia</taxon>
        <taxon>Lachnospirales</taxon>
        <taxon>Lachnospiraceae</taxon>
        <taxon>Herbinix</taxon>
    </lineage>
</organism>
<dbReference type="PANTHER" id="PTHR36435:SF1">
    <property type="entry name" value="CAAX AMINO TERMINAL PROTEASE FAMILY PROTEIN"/>
    <property type="match status" value="1"/>
</dbReference>
<dbReference type="Proteomes" id="UP000236497">
    <property type="component" value="Unassembled WGS sequence"/>
</dbReference>
<dbReference type="RefSeq" id="WP_103201456.1">
    <property type="nucleotide sequence ID" value="NZ_CVTD020000003.1"/>
</dbReference>
<dbReference type="GO" id="GO:0080120">
    <property type="term" value="P:CAAX-box protein maturation"/>
    <property type="evidence" value="ECO:0007669"/>
    <property type="project" value="UniProtKB-ARBA"/>
</dbReference>
<accession>A0A0H5SE04</accession>
<name>A0A0H5SE04_HERHM</name>
<evidence type="ECO:0000313" key="3">
    <source>
        <dbReference type="EMBL" id="CRZ33265.1"/>
    </source>
</evidence>
<feature type="domain" description="CAAX prenyl protease 2/Lysostaphin resistance protein A-like" evidence="2">
    <location>
        <begin position="132"/>
        <end position="218"/>
    </location>
</feature>
<keyword evidence="4" id="KW-1185">Reference proteome</keyword>
<feature type="transmembrane region" description="Helical" evidence="1">
    <location>
        <begin position="183"/>
        <end position="200"/>
    </location>
</feature>
<dbReference type="Pfam" id="PF02517">
    <property type="entry name" value="Rce1-like"/>
    <property type="match status" value="1"/>
</dbReference>
<gene>
    <name evidence="3" type="ORF">HHT355_0049</name>
</gene>
<reference evidence="3 4" key="1">
    <citation type="submission" date="2015-06" db="EMBL/GenBank/DDBJ databases">
        <authorList>
            <person name="Wibberg Daniel"/>
        </authorList>
    </citation>
    <scope>NUCLEOTIDE SEQUENCE [LARGE SCALE GENOMIC DNA]</scope>
    <source>
        <strain evidence="3 4">T3/55T</strain>
    </source>
</reference>
<keyword evidence="1" id="KW-1133">Transmembrane helix</keyword>
<proteinExistence type="predicted"/>
<feature type="transmembrane region" description="Helical" evidence="1">
    <location>
        <begin position="158"/>
        <end position="177"/>
    </location>
</feature>
<keyword evidence="1" id="KW-0472">Membrane</keyword>